<evidence type="ECO:0000256" key="1">
    <source>
        <dbReference type="RuleBase" id="RU363044"/>
    </source>
</evidence>
<evidence type="ECO:0000259" key="5">
    <source>
        <dbReference type="Pfam" id="PF14214"/>
    </source>
</evidence>
<comment type="cofactor">
    <cofactor evidence="1">
        <name>Mg(2+)</name>
        <dbReference type="ChEBI" id="CHEBI:18420"/>
    </cofactor>
</comment>
<feature type="domain" description="Endonuclease/exonuclease/phosphatase" evidence="3">
    <location>
        <begin position="1472"/>
        <end position="1642"/>
    </location>
</feature>
<evidence type="ECO:0000256" key="2">
    <source>
        <dbReference type="SAM" id="MobiDB-lite"/>
    </source>
</evidence>
<dbReference type="GO" id="GO:0006281">
    <property type="term" value="P:DNA repair"/>
    <property type="evidence" value="ECO:0007669"/>
    <property type="project" value="UniProtKB-KW"/>
</dbReference>
<dbReference type="OrthoDB" id="6429217at2759"/>
<feature type="non-terminal residue" evidence="7">
    <location>
        <position position="1653"/>
    </location>
</feature>
<feature type="domain" description="DUF6570" evidence="6">
    <location>
        <begin position="42"/>
        <end position="171"/>
    </location>
</feature>
<keyword evidence="1" id="KW-0234">DNA repair</keyword>
<evidence type="ECO:0000259" key="3">
    <source>
        <dbReference type="Pfam" id="PF03372"/>
    </source>
</evidence>
<keyword evidence="1" id="KW-0233">DNA recombination</keyword>
<dbReference type="CDD" id="cd18809">
    <property type="entry name" value="SF1_C_RecD"/>
    <property type="match status" value="1"/>
</dbReference>
<evidence type="ECO:0000259" key="6">
    <source>
        <dbReference type="Pfam" id="PF20209"/>
    </source>
</evidence>
<evidence type="ECO:0000313" key="7">
    <source>
        <dbReference type="EMBL" id="GBN91925.1"/>
    </source>
</evidence>
<feature type="compositionally biased region" description="Acidic residues" evidence="2">
    <location>
        <begin position="190"/>
        <end position="220"/>
    </location>
</feature>
<dbReference type="GO" id="GO:0000723">
    <property type="term" value="P:telomere maintenance"/>
    <property type="evidence" value="ECO:0007669"/>
    <property type="project" value="InterPro"/>
</dbReference>
<dbReference type="InterPro" id="IPR005135">
    <property type="entry name" value="Endo/exonuclease/phosphatase"/>
</dbReference>
<dbReference type="InterPro" id="IPR051055">
    <property type="entry name" value="PIF1_helicase"/>
</dbReference>
<keyword evidence="1" id="KW-0547">Nucleotide-binding</keyword>
<dbReference type="Proteomes" id="UP000499080">
    <property type="component" value="Unassembled WGS sequence"/>
</dbReference>
<dbReference type="SUPFAM" id="SSF52540">
    <property type="entry name" value="P-loop containing nucleoside triphosphate hydrolases"/>
    <property type="match status" value="2"/>
</dbReference>
<keyword evidence="1" id="KW-0227">DNA damage</keyword>
<dbReference type="Pfam" id="PF14214">
    <property type="entry name" value="Helitron_like_N"/>
    <property type="match status" value="1"/>
</dbReference>
<gene>
    <name evidence="7" type="primary">pif1_51</name>
    <name evidence="7" type="ORF">AVEN_1419_1</name>
</gene>
<dbReference type="InterPro" id="IPR010285">
    <property type="entry name" value="DNA_helicase_pif1-like_DEAD"/>
</dbReference>
<evidence type="ECO:0000313" key="8">
    <source>
        <dbReference type="Proteomes" id="UP000499080"/>
    </source>
</evidence>
<dbReference type="SUPFAM" id="SSF56219">
    <property type="entry name" value="DNase I-like"/>
    <property type="match status" value="1"/>
</dbReference>
<dbReference type="Pfam" id="PF20209">
    <property type="entry name" value="DUF6570"/>
    <property type="match status" value="1"/>
</dbReference>
<organism evidence="7 8">
    <name type="scientific">Araneus ventricosus</name>
    <name type="common">Orbweaver spider</name>
    <name type="synonym">Epeira ventricosa</name>
    <dbReference type="NCBI Taxonomy" id="182803"/>
    <lineage>
        <taxon>Eukaryota</taxon>
        <taxon>Metazoa</taxon>
        <taxon>Ecdysozoa</taxon>
        <taxon>Arthropoda</taxon>
        <taxon>Chelicerata</taxon>
        <taxon>Arachnida</taxon>
        <taxon>Araneae</taxon>
        <taxon>Araneomorphae</taxon>
        <taxon>Entelegynae</taxon>
        <taxon>Araneoidea</taxon>
        <taxon>Araneidae</taxon>
        <taxon>Araneus</taxon>
    </lineage>
</organism>
<dbReference type="GO" id="GO:0043139">
    <property type="term" value="F:5'-3' DNA helicase activity"/>
    <property type="evidence" value="ECO:0007669"/>
    <property type="project" value="UniProtKB-EC"/>
</dbReference>
<name>A0A4Y2SYG1_ARAVE</name>
<keyword evidence="1" id="KW-0067">ATP-binding</keyword>
<protein>
    <recommendedName>
        <fullName evidence="1">ATP-dependent DNA helicase</fullName>
        <ecNumber evidence="1">5.6.2.3</ecNumber>
    </recommendedName>
</protein>
<comment type="caution">
    <text evidence="7">The sequence shown here is derived from an EMBL/GenBank/DDBJ whole genome shotgun (WGS) entry which is preliminary data.</text>
</comment>
<dbReference type="EMBL" id="BGPR01024128">
    <property type="protein sequence ID" value="GBN91925.1"/>
    <property type="molecule type" value="Genomic_DNA"/>
</dbReference>
<proteinExistence type="inferred from homology"/>
<feature type="domain" description="Helitron helicase-like" evidence="5">
    <location>
        <begin position="375"/>
        <end position="504"/>
    </location>
</feature>
<comment type="catalytic activity">
    <reaction evidence="1">
        <text>ATP + H2O = ADP + phosphate + H(+)</text>
        <dbReference type="Rhea" id="RHEA:13065"/>
        <dbReference type="ChEBI" id="CHEBI:15377"/>
        <dbReference type="ChEBI" id="CHEBI:15378"/>
        <dbReference type="ChEBI" id="CHEBI:30616"/>
        <dbReference type="ChEBI" id="CHEBI:43474"/>
        <dbReference type="ChEBI" id="CHEBI:456216"/>
        <dbReference type="EC" id="5.6.2.3"/>
    </reaction>
</comment>
<keyword evidence="8" id="KW-1185">Reference proteome</keyword>
<feature type="region of interest" description="Disordered" evidence="2">
    <location>
        <begin position="184"/>
        <end position="231"/>
    </location>
</feature>
<dbReference type="PANTHER" id="PTHR47642:SF5">
    <property type="entry name" value="ATP-DEPENDENT DNA HELICASE"/>
    <property type="match status" value="1"/>
</dbReference>
<evidence type="ECO:0000259" key="4">
    <source>
        <dbReference type="Pfam" id="PF05970"/>
    </source>
</evidence>
<dbReference type="Gene3D" id="3.40.50.300">
    <property type="entry name" value="P-loop containing nucleotide triphosphate hydrolases"/>
    <property type="match status" value="2"/>
</dbReference>
<dbReference type="InterPro" id="IPR027417">
    <property type="entry name" value="P-loop_NTPase"/>
</dbReference>
<dbReference type="InterPro" id="IPR025476">
    <property type="entry name" value="Helitron_helicase-like"/>
</dbReference>
<dbReference type="EC" id="5.6.2.3" evidence="1"/>
<keyword evidence="1 7" id="KW-0347">Helicase</keyword>
<dbReference type="GO" id="GO:0006310">
    <property type="term" value="P:DNA recombination"/>
    <property type="evidence" value="ECO:0007669"/>
    <property type="project" value="UniProtKB-KW"/>
</dbReference>
<dbReference type="PANTHER" id="PTHR47642">
    <property type="entry name" value="ATP-DEPENDENT DNA HELICASE"/>
    <property type="match status" value="1"/>
</dbReference>
<sequence length="1653" mass="191170">MSFQSKLALQTKNIPKDVIECVFPPQVNEGVFCASCMGNIRQGKVPPLAVYYGFKYPEQPDCLTTLNDLEERLVSLRIPFMQIKECSYDKQLGIKGTVVNVPIELNQTVAKLPKNINDTATVHVKLKRRLAFKSDYMYRIINPQKVFEAASYLMKTPLYQSQNVPLDLEWLQKFENKSFGHGNNCVVDMNDSESEEEEIEADDDGSDNDNPADNENEEEATEIHDIDWENDPFENDDYLNPEPVETVVQADILGKMGIALAPGEDKVPVSLVFDDLGEELSYPKIYCGELRQFTRKKPPTYTEIIKSELRRWDRRGATPQKILYSHQKLLHEKLLSCISIQLRHKVFDDDQITAENLLNPDFVHNLQYKNLAFKFMKTIKSSSAHWAKEKGRVCAQIRQFGFPTIFLTLSAAENRWFDLIKHLVFIHHNKILTESDFTAMTTTSRNELISKDPVICALYFEHKVRELWKTFSCKEGPFGNLKITHFYQRTEFQQRGSPHFHVLLWLEGAPQFDGTNAQEVEKFIDTLITCSGEHPFSPLQRHKHTFTCMKKSQRKDNEYCRFNIPFFPMDRTRILLPLALDDEQRDPEKFKRIREFLSQLELKEVSMKNATFRDFLQRLNMSYDEYFLAIRSGINRPTVFLKRNVNDVLINSYNPKILSLMQANMDIQFILDEYAVVSYLVDYINKSGRGISRILRNCVEATSSQKTSLKEGLKAVANQFINSVEISAQEAAWSILELPMSKISEDTIFIPTFRQEERTRMLKSKDILGNLDADCRDVYELNIIDYYTKRPKKLEQECLAKFAAWYELQNTGQEEMKLLQSKKYVKCRTKPKIIQYRKYKKSQNEDEYYREQIMLFTNWRDEKKDILTQDFKHFFNENLEAIQINRKEFVVDENMDLEEELMQRERSRAIEENEDEITEKSLTSFEPVLEYDENELFGDISLDMKASHGKEFSMFQPVNKYTDDKYREIIRKCNLNQRVFVQHIKGCLREEPIKCLDIMIQGPAGTGKSFLIDVIEQTLIRWFEKPDQDPTRPTVLKLAPTGKAASNIKGETLHHALGIGLSKNTCLSPSSITEYAVKYSNVKCVIIDEISMVGANMYEKINLHLKLFKGNDEPFGGLHVFKFGDFNQLPPVKDAPIFKGRSGLNQFGQNIWHLTQFYELDEIMRQKDDKMYAELLNRLAEGHLNDTDIQLLRTRQTTLEKVPKEATLLYHSNRDVDMANKLRLNSIVGDIVLSRAYDSVSGTAPRKSKTKALKKVAKLDRTQTSNLESLIQFKVGAKYMVTYNIDTSDGLVNGAVGVLKNLEYCSVTGFDHKEVKRVWLEFLNPKDIGKERRRQVIRYVIQNKMCQDWTPIDRMKKVVHRSNNDAISVTRNQFPLILAEAMTIHKSQGATFQAAAIGFEAKLTRPLQYVALSRVTSIQGLHILGEYIPPPPPRDDDPILQEMKRLKANSIVPKYAFLHQHSDPYTLQIMYHNVQSLNAHYEDIAADTCTMNSDVLLFAETWTVVKDEFALNNFDHHHLVSDLTQRKPSGVSIYVKKSLTPMVENVEKFPNYDTGVHIMVLNFKTKMRVAVLYAKPNSSDDDIYDAIDESLDCKNRDYKTVLAGDFNINMNTQRGNEFCDILDNIYYMKLRNNPSDSTTIHNTTIDCIFSTNN</sequence>
<dbReference type="GO" id="GO:0016887">
    <property type="term" value="F:ATP hydrolysis activity"/>
    <property type="evidence" value="ECO:0007669"/>
    <property type="project" value="RHEA"/>
</dbReference>
<dbReference type="InterPro" id="IPR046700">
    <property type="entry name" value="DUF6570"/>
</dbReference>
<dbReference type="InterPro" id="IPR036691">
    <property type="entry name" value="Endo/exonu/phosph_ase_sf"/>
</dbReference>
<comment type="similarity">
    <text evidence="1">Belongs to the helicase family.</text>
</comment>
<dbReference type="GO" id="GO:0005524">
    <property type="term" value="F:ATP binding"/>
    <property type="evidence" value="ECO:0007669"/>
    <property type="project" value="UniProtKB-KW"/>
</dbReference>
<dbReference type="Pfam" id="PF05970">
    <property type="entry name" value="PIF1"/>
    <property type="match status" value="1"/>
</dbReference>
<keyword evidence="1" id="KW-0378">Hydrolase</keyword>
<dbReference type="Pfam" id="PF03372">
    <property type="entry name" value="Exo_endo_phos"/>
    <property type="match status" value="1"/>
</dbReference>
<dbReference type="Gene3D" id="3.60.10.10">
    <property type="entry name" value="Endonuclease/exonuclease/phosphatase"/>
    <property type="match status" value="1"/>
</dbReference>
<reference evidence="7 8" key="1">
    <citation type="journal article" date="2019" name="Sci. Rep.">
        <title>Orb-weaving spider Araneus ventricosus genome elucidates the spidroin gene catalogue.</title>
        <authorList>
            <person name="Kono N."/>
            <person name="Nakamura H."/>
            <person name="Ohtoshi R."/>
            <person name="Moran D.A.P."/>
            <person name="Shinohara A."/>
            <person name="Yoshida Y."/>
            <person name="Fujiwara M."/>
            <person name="Mori M."/>
            <person name="Tomita M."/>
            <person name="Arakawa K."/>
        </authorList>
    </citation>
    <scope>NUCLEOTIDE SEQUENCE [LARGE SCALE GENOMIC DNA]</scope>
</reference>
<accession>A0A4Y2SYG1</accession>
<feature type="domain" description="DNA helicase Pif1-like DEAD-box helicase" evidence="4">
    <location>
        <begin position="996"/>
        <end position="1185"/>
    </location>
</feature>